<organism evidence="3 4">
    <name type="scientific">Sparassis crispa</name>
    <dbReference type="NCBI Taxonomy" id="139825"/>
    <lineage>
        <taxon>Eukaryota</taxon>
        <taxon>Fungi</taxon>
        <taxon>Dikarya</taxon>
        <taxon>Basidiomycota</taxon>
        <taxon>Agaricomycotina</taxon>
        <taxon>Agaricomycetes</taxon>
        <taxon>Polyporales</taxon>
        <taxon>Sparassidaceae</taxon>
        <taxon>Sparassis</taxon>
    </lineage>
</organism>
<dbReference type="PROSITE" id="PS50994">
    <property type="entry name" value="INTEGRASE"/>
    <property type="match status" value="1"/>
</dbReference>
<dbReference type="GO" id="GO:0003723">
    <property type="term" value="F:RNA binding"/>
    <property type="evidence" value="ECO:0007669"/>
    <property type="project" value="UniProtKB-KW"/>
</dbReference>
<dbReference type="SUPFAM" id="SSF53098">
    <property type="entry name" value="Ribonuclease H-like"/>
    <property type="match status" value="1"/>
</dbReference>
<proteinExistence type="predicted"/>
<dbReference type="InParanoid" id="A0A401GGK6"/>
<comment type="caution">
    <text evidence="3">The sequence shown here is derived from an EMBL/GenBank/DDBJ whole genome shotgun (WGS) entry which is preliminary data.</text>
</comment>
<evidence type="ECO:0000313" key="3">
    <source>
        <dbReference type="EMBL" id="GBE81308.1"/>
    </source>
</evidence>
<keyword evidence="1" id="KW-0694">RNA-binding</keyword>
<evidence type="ECO:0000259" key="2">
    <source>
        <dbReference type="PROSITE" id="PS50994"/>
    </source>
</evidence>
<dbReference type="InterPro" id="IPR050951">
    <property type="entry name" value="Retrovirus_Pol_polyprotein"/>
</dbReference>
<feature type="domain" description="Integrase catalytic" evidence="2">
    <location>
        <begin position="1"/>
        <end position="118"/>
    </location>
</feature>
<dbReference type="PANTHER" id="PTHR37984">
    <property type="entry name" value="PROTEIN CBG26694"/>
    <property type="match status" value="1"/>
</dbReference>
<gene>
    <name evidence="3" type="ORF">SCP_0310350</name>
</gene>
<dbReference type="PANTHER" id="PTHR37984:SF5">
    <property type="entry name" value="PROTEIN NYNRIN-LIKE"/>
    <property type="match status" value="1"/>
</dbReference>
<dbReference type="AlphaFoldDB" id="A0A401GGK6"/>
<dbReference type="InterPro" id="IPR036397">
    <property type="entry name" value="RNaseH_sf"/>
</dbReference>
<dbReference type="InterPro" id="IPR012337">
    <property type="entry name" value="RNaseH-like_sf"/>
</dbReference>
<dbReference type="GeneID" id="38778225"/>
<dbReference type="InterPro" id="IPR001584">
    <property type="entry name" value="Integrase_cat-core"/>
</dbReference>
<sequence length="263" mass="30120">MLRQENGRTLGAFIFEEILCRWGAVAEIVTDNDSAFVQALDYLAQQYKIHHIRISPYNSQANGLVERRHLDVREAAMKTCLGDERKWPIVMPAVFWAERVTIQRSTGYSPYYMAHGTKPLFPFNIAEATYLVPYDGREEDLEEVRKCVIRARYKSMEQFAQEFHATIKSYNFKPGDIVLVRNSRINMELNCKMKPRYLGPMVVVQRTEGGSYILAEPDGAVSQLRFAAFRVVPYKYRSRADLHFTPLSDADETDSAAGSDDEA</sequence>
<keyword evidence="4" id="KW-1185">Reference proteome</keyword>
<protein>
    <submittedName>
        <fullName evidence="3">Gag-Pol polyprotein</fullName>
    </submittedName>
</protein>
<reference evidence="3 4" key="1">
    <citation type="journal article" date="2018" name="Sci. Rep.">
        <title>Genome sequence of the cauliflower mushroom Sparassis crispa (Hanabiratake) and its association with beneficial usage.</title>
        <authorList>
            <person name="Kiyama R."/>
            <person name="Furutani Y."/>
            <person name="Kawaguchi K."/>
            <person name="Nakanishi T."/>
        </authorList>
    </citation>
    <scope>NUCLEOTIDE SEQUENCE [LARGE SCALE GENOMIC DNA]</scope>
</reference>
<dbReference type="EMBL" id="BFAD01000003">
    <property type="protein sequence ID" value="GBE81308.1"/>
    <property type="molecule type" value="Genomic_DNA"/>
</dbReference>
<dbReference type="OrthoDB" id="446925at2759"/>
<accession>A0A401GGK6</accession>
<dbReference type="RefSeq" id="XP_027612221.1">
    <property type="nucleotide sequence ID" value="XM_027756420.1"/>
</dbReference>
<dbReference type="GO" id="GO:0015074">
    <property type="term" value="P:DNA integration"/>
    <property type="evidence" value="ECO:0007669"/>
    <property type="project" value="InterPro"/>
</dbReference>
<dbReference type="Proteomes" id="UP000287166">
    <property type="component" value="Unassembled WGS sequence"/>
</dbReference>
<name>A0A401GGK6_9APHY</name>
<evidence type="ECO:0000256" key="1">
    <source>
        <dbReference type="ARBA" id="ARBA00022884"/>
    </source>
</evidence>
<dbReference type="GO" id="GO:0005634">
    <property type="term" value="C:nucleus"/>
    <property type="evidence" value="ECO:0007669"/>
    <property type="project" value="UniProtKB-ARBA"/>
</dbReference>
<dbReference type="Gene3D" id="3.30.420.10">
    <property type="entry name" value="Ribonuclease H-like superfamily/Ribonuclease H"/>
    <property type="match status" value="1"/>
</dbReference>
<evidence type="ECO:0000313" key="4">
    <source>
        <dbReference type="Proteomes" id="UP000287166"/>
    </source>
</evidence>